<name>A0ACD4NUS5_9HYPH</name>
<organism evidence="1 2">
    <name type="scientific">Antarcticirhabdus aurantiaca</name>
    <dbReference type="NCBI Taxonomy" id="2606717"/>
    <lineage>
        <taxon>Bacteria</taxon>
        <taxon>Pseudomonadati</taxon>
        <taxon>Pseudomonadota</taxon>
        <taxon>Alphaproteobacteria</taxon>
        <taxon>Hyphomicrobiales</taxon>
        <taxon>Aurantimonadaceae</taxon>
        <taxon>Antarcticirhabdus</taxon>
    </lineage>
</organism>
<evidence type="ECO:0000313" key="2">
    <source>
        <dbReference type="Proteomes" id="UP001163223"/>
    </source>
</evidence>
<proteinExistence type="predicted"/>
<gene>
    <name evidence="1" type="ORF">OXU80_09995</name>
</gene>
<reference evidence="1" key="1">
    <citation type="submission" date="2022-11" db="EMBL/GenBank/DDBJ databases">
        <title>beta-Carotene-producing bacterium, Jeongeuplla avenae sp. nov., alleviates the salt stress of Arabidopsis seedlings.</title>
        <authorList>
            <person name="Jiang L."/>
            <person name="Lee J."/>
        </authorList>
    </citation>
    <scope>NUCLEOTIDE SEQUENCE</scope>
    <source>
        <strain evidence="1">DY_R2A_6</strain>
    </source>
</reference>
<evidence type="ECO:0000313" key="1">
    <source>
        <dbReference type="EMBL" id="WAJ30504.1"/>
    </source>
</evidence>
<accession>A0ACD4NUS5</accession>
<protein>
    <submittedName>
        <fullName evidence="1">Type III secretion system chaperone</fullName>
    </submittedName>
</protein>
<dbReference type="Proteomes" id="UP001163223">
    <property type="component" value="Chromosome"/>
</dbReference>
<sequence>MATMDGFESTVERVWSRLGLGAPRPSEPGRIRLRVESVNIDLSDTGRGSMLIDGSAGRLAPEGPARAAQIRRILETNAGLLVDNDAGVFLARAPDGREILAVRSVYRYRTGNLDRLIKKIEDSVRVVEFYAAEFRSTGPQASRASSQAAPAPESVMIFRP</sequence>
<keyword evidence="2" id="KW-1185">Reference proteome</keyword>
<dbReference type="EMBL" id="CP113520">
    <property type="protein sequence ID" value="WAJ30504.1"/>
    <property type="molecule type" value="Genomic_DNA"/>
</dbReference>